<evidence type="ECO:0000313" key="1">
    <source>
        <dbReference type="EMBL" id="KAF5837366.1"/>
    </source>
</evidence>
<dbReference type="EMBL" id="MU069618">
    <property type="protein sequence ID" value="KAF5837366.1"/>
    <property type="molecule type" value="Genomic_DNA"/>
</dbReference>
<dbReference type="Gene3D" id="3.40.50.1000">
    <property type="entry name" value="HAD superfamily/HAD-like"/>
    <property type="match status" value="1"/>
</dbReference>
<evidence type="ECO:0000313" key="2">
    <source>
        <dbReference type="Proteomes" id="UP000815325"/>
    </source>
</evidence>
<name>A0ABQ7GS01_DUNSA</name>
<sequence length="200" mass="21832">MQKHENVSTRLGYNLIVVTNTFIPWNFSLENPALHRDRLLHKCPSVQLAEAPEEAQQLLHAEAHEVCAALHAKGCRVAVVGVGNSEALSKLIQGGPLAALVTHIHILDQPEAHTDSADEQQLKHQQQKAWEQHLASLRHKTTVACSDTLAFCSCLDTIRAANRAGIRASVHVQGSKGLTADALRTGLCLYVEKAEDSRGF</sequence>
<protein>
    <submittedName>
        <fullName evidence="1">Uncharacterized protein</fullName>
    </submittedName>
</protein>
<keyword evidence="2" id="KW-1185">Reference proteome</keyword>
<gene>
    <name evidence="1" type="ORF">DUNSADRAFT_4470</name>
</gene>
<proteinExistence type="predicted"/>
<accession>A0ABQ7GS01</accession>
<dbReference type="Proteomes" id="UP000815325">
    <property type="component" value="Unassembled WGS sequence"/>
</dbReference>
<dbReference type="InterPro" id="IPR023214">
    <property type="entry name" value="HAD_sf"/>
</dbReference>
<organism evidence="1 2">
    <name type="scientific">Dunaliella salina</name>
    <name type="common">Green alga</name>
    <name type="synonym">Protococcus salinus</name>
    <dbReference type="NCBI Taxonomy" id="3046"/>
    <lineage>
        <taxon>Eukaryota</taxon>
        <taxon>Viridiplantae</taxon>
        <taxon>Chlorophyta</taxon>
        <taxon>core chlorophytes</taxon>
        <taxon>Chlorophyceae</taxon>
        <taxon>CS clade</taxon>
        <taxon>Chlamydomonadales</taxon>
        <taxon>Dunaliellaceae</taxon>
        <taxon>Dunaliella</taxon>
    </lineage>
</organism>
<reference evidence="1" key="1">
    <citation type="submission" date="2017-08" db="EMBL/GenBank/DDBJ databases">
        <authorList>
            <person name="Polle J.E."/>
            <person name="Barry K."/>
            <person name="Cushman J."/>
            <person name="Schmutz J."/>
            <person name="Tran D."/>
            <person name="Hathwaick L.T."/>
            <person name="Yim W.C."/>
            <person name="Jenkins J."/>
            <person name="Mckie-Krisberg Z.M."/>
            <person name="Prochnik S."/>
            <person name="Lindquist E."/>
            <person name="Dockter R.B."/>
            <person name="Adam C."/>
            <person name="Molina H."/>
            <person name="Bunkerborg J."/>
            <person name="Jin E."/>
            <person name="Buchheim M."/>
            <person name="Magnuson J."/>
        </authorList>
    </citation>
    <scope>NUCLEOTIDE SEQUENCE</scope>
    <source>
        <strain evidence="1">CCAP 19/18</strain>
    </source>
</reference>
<comment type="caution">
    <text evidence="1">The sequence shown here is derived from an EMBL/GenBank/DDBJ whole genome shotgun (WGS) entry which is preliminary data.</text>
</comment>